<proteinExistence type="predicted"/>
<evidence type="ECO:0000256" key="1">
    <source>
        <dbReference type="SAM" id="MobiDB-lite"/>
    </source>
</evidence>
<organism evidence="2 3">
    <name type="scientific">Hymenoscyphus fraxineus</name>
    <dbReference type="NCBI Taxonomy" id="746836"/>
    <lineage>
        <taxon>Eukaryota</taxon>
        <taxon>Fungi</taxon>
        <taxon>Dikarya</taxon>
        <taxon>Ascomycota</taxon>
        <taxon>Pezizomycotina</taxon>
        <taxon>Leotiomycetes</taxon>
        <taxon>Helotiales</taxon>
        <taxon>Helotiaceae</taxon>
        <taxon>Hymenoscyphus</taxon>
    </lineage>
</organism>
<keyword evidence="3" id="KW-1185">Reference proteome</keyword>
<protein>
    <submittedName>
        <fullName evidence="2">Uncharacterized protein</fullName>
    </submittedName>
</protein>
<dbReference type="AlphaFoldDB" id="A0A9N9L4T1"/>
<dbReference type="EMBL" id="CAJVRL010000080">
    <property type="protein sequence ID" value="CAG8957542.1"/>
    <property type="molecule type" value="Genomic_DNA"/>
</dbReference>
<name>A0A9N9L4T1_9HELO</name>
<gene>
    <name evidence="2" type="ORF">HYFRA_00010408</name>
</gene>
<reference evidence="2" key="1">
    <citation type="submission" date="2021-07" db="EMBL/GenBank/DDBJ databases">
        <authorList>
            <person name="Durling M."/>
        </authorList>
    </citation>
    <scope>NUCLEOTIDE SEQUENCE</scope>
</reference>
<dbReference type="Proteomes" id="UP000696280">
    <property type="component" value="Unassembled WGS sequence"/>
</dbReference>
<comment type="caution">
    <text evidence="2">The sequence shown here is derived from an EMBL/GenBank/DDBJ whole genome shotgun (WGS) entry which is preliminary data.</text>
</comment>
<sequence length="100" mass="11530">MSAPEGGFRKKKFHKAEWQCCECFKTDQLGTSWNDANCNRNWIENRTENCTKSHERCNNCSLGIYYKVKIGGEEKERPQYMPSSSFSAKGEESTEFTPTT</sequence>
<feature type="region of interest" description="Disordered" evidence="1">
    <location>
        <begin position="77"/>
        <end position="100"/>
    </location>
</feature>
<accession>A0A9N9L4T1</accession>
<evidence type="ECO:0000313" key="2">
    <source>
        <dbReference type="EMBL" id="CAG8957542.1"/>
    </source>
</evidence>
<evidence type="ECO:0000313" key="3">
    <source>
        <dbReference type="Proteomes" id="UP000696280"/>
    </source>
</evidence>
<dbReference type="OrthoDB" id="10274871at2759"/>